<evidence type="ECO:0000313" key="3">
    <source>
        <dbReference type="EMBL" id="JAS25938.1"/>
    </source>
</evidence>
<feature type="coiled-coil region" evidence="1">
    <location>
        <begin position="7"/>
        <end position="69"/>
    </location>
</feature>
<accession>A0A1B6DJY1</accession>
<evidence type="ECO:0000256" key="2">
    <source>
        <dbReference type="SAM" id="MobiDB-lite"/>
    </source>
</evidence>
<sequence length="214" mass="24579">KNARDMRAALTAEVAEKHDQILALKREVLHLEDQLRKADMQTHFKDDIIKKLREDVKVARSKLKFLLSESDCNNSAQRNHESISFEVKSKPDVNKINYKDEVKVLYPEKIEFYHKSIGSQPMSDNFKSLQKKHSTNETEKIKTKTKSSQIEMSLNNDKQTHKLRGNVIYSSIQNVKPHKETDALGSGEPTHTDDACPVHGEIPSWAKTHLNQSY</sequence>
<gene>
    <name evidence="3" type="ORF">g.35164</name>
</gene>
<feature type="region of interest" description="Disordered" evidence="2">
    <location>
        <begin position="131"/>
        <end position="150"/>
    </location>
</feature>
<dbReference type="EMBL" id="GEDC01011360">
    <property type="protein sequence ID" value="JAS25938.1"/>
    <property type="molecule type" value="Transcribed_RNA"/>
</dbReference>
<feature type="non-terminal residue" evidence="3">
    <location>
        <position position="1"/>
    </location>
</feature>
<reference evidence="3" key="1">
    <citation type="submission" date="2015-12" db="EMBL/GenBank/DDBJ databases">
        <title>De novo transcriptome assembly of four potential Pierce s Disease insect vectors from Arizona vineyards.</title>
        <authorList>
            <person name="Tassone E.E."/>
        </authorList>
    </citation>
    <scope>NUCLEOTIDE SEQUENCE</scope>
</reference>
<evidence type="ECO:0000256" key="1">
    <source>
        <dbReference type="SAM" id="Coils"/>
    </source>
</evidence>
<proteinExistence type="predicted"/>
<organism evidence="3">
    <name type="scientific">Clastoptera arizonana</name>
    <name type="common">Arizona spittle bug</name>
    <dbReference type="NCBI Taxonomy" id="38151"/>
    <lineage>
        <taxon>Eukaryota</taxon>
        <taxon>Metazoa</taxon>
        <taxon>Ecdysozoa</taxon>
        <taxon>Arthropoda</taxon>
        <taxon>Hexapoda</taxon>
        <taxon>Insecta</taxon>
        <taxon>Pterygota</taxon>
        <taxon>Neoptera</taxon>
        <taxon>Paraneoptera</taxon>
        <taxon>Hemiptera</taxon>
        <taxon>Auchenorrhyncha</taxon>
        <taxon>Cercopoidea</taxon>
        <taxon>Clastopteridae</taxon>
        <taxon>Clastoptera</taxon>
    </lineage>
</organism>
<name>A0A1B6DJY1_9HEMI</name>
<keyword evidence="1" id="KW-0175">Coiled coil</keyword>
<dbReference type="AlphaFoldDB" id="A0A1B6DJY1"/>
<protein>
    <submittedName>
        <fullName evidence="3">Uncharacterized protein</fullName>
    </submittedName>
</protein>